<evidence type="ECO:0000256" key="1">
    <source>
        <dbReference type="SAM" id="MobiDB-lite"/>
    </source>
</evidence>
<evidence type="ECO:0008006" key="5">
    <source>
        <dbReference type="Google" id="ProtNLM"/>
    </source>
</evidence>
<name>A0A2H0KKZ1_9BACT</name>
<proteinExistence type="predicted"/>
<protein>
    <recommendedName>
        <fullName evidence="5">FMN-binding domain-containing protein</fullName>
    </recommendedName>
</protein>
<evidence type="ECO:0000256" key="2">
    <source>
        <dbReference type="SAM" id="Phobius"/>
    </source>
</evidence>
<sequence length="145" mass="15516">MSTKTTGLLAIALIVIVGFGIYTFAGNGKKEMKATPSIQPKSTSEQVSYKDGEYTQEGDYTSPGGPEQIEVRLTLKNGIIEQAEVTSKAVLAKSKFMQGVFIENFKPLVVGKNIKDLNLGKIAGSSLTPKGFNDAVEKIKAEAKS</sequence>
<feature type="transmembrane region" description="Helical" evidence="2">
    <location>
        <begin position="6"/>
        <end position="25"/>
    </location>
</feature>
<feature type="region of interest" description="Disordered" evidence="1">
    <location>
        <begin position="32"/>
        <end position="66"/>
    </location>
</feature>
<dbReference type="Proteomes" id="UP000229497">
    <property type="component" value="Unassembled WGS sequence"/>
</dbReference>
<keyword evidence="2" id="KW-0472">Membrane</keyword>
<keyword evidence="2" id="KW-0812">Transmembrane</keyword>
<keyword evidence="2" id="KW-1133">Transmembrane helix</keyword>
<evidence type="ECO:0000313" key="3">
    <source>
        <dbReference type="EMBL" id="PIQ71931.1"/>
    </source>
</evidence>
<gene>
    <name evidence="3" type="ORF">COV87_00580</name>
</gene>
<dbReference type="EMBL" id="PCVK01000021">
    <property type="protein sequence ID" value="PIQ71931.1"/>
    <property type="molecule type" value="Genomic_DNA"/>
</dbReference>
<reference evidence="3 4" key="1">
    <citation type="submission" date="2017-09" db="EMBL/GenBank/DDBJ databases">
        <title>Depth-based differentiation of microbial function through sediment-hosted aquifers and enrichment of novel symbionts in the deep terrestrial subsurface.</title>
        <authorList>
            <person name="Probst A.J."/>
            <person name="Ladd B."/>
            <person name="Jarett J.K."/>
            <person name="Geller-Mcgrath D.E."/>
            <person name="Sieber C.M."/>
            <person name="Emerson J.B."/>
            <person name="Anantharaman K."/>
            <person name="Thomas B.C."/>
            <person name="Malmstrom R."/>
            <person name="Stieglmeier M."/>
            <person name="Klingl A."/>
            <person name="Woyke T."/>
            <person name="Ryan C.M."/>
            <person name="Banfield J.F."/>
        </authorList>
    </citation>
    <scope>NUCLEOTIDE SEQUENCE [LARGE SCALE GENOMIC DNA]</scope>
    <source>
        <strain evidence="3">CG11_big_fil_rev_8_21_14_0_20_37_16</strain>
    </source>
</reference>
<evidence type="ECO:0000313" key="4">
    <source>
        <dbReference type="Proteomes" id="UP000229497"/>
    </source>
</evidence>
<accession>A0A2H0KKZ1</accession>
<dbReference type="AlphaFoldDB" id="A0A2H0KKZ1"/>
<organism evidence="3 4">
    <name type="scientific">Candidatus Roizmanbacteria bacterium CG11_big_fil_rev_8_21_14_0_20_37_16</name>
    <dbReference type="NCBI Taxonomy" id="1974857"/>
    <lineage>
        <taxon>Bacteria</taxon>
        <taxon>Candidatus Roizmaniibacteriota</taxon>
    </lineage>
</organism>
<comment type="caution">
    <text evidence="3">The sequence shown here is derived from an EMBL/GenBank/DDBJ whole genome shotgun (WGS) entry which is preliminary data.</text>
</comment>
<feature type="compositionally biased region" description="Polar residues" evidence="1">
    <location>
        <begin position="36"/>
        <end position="47"/>
    </location>
</feature>